<reference evidence="3" key="1">
    <citation type="submission" date="2018-01" db="EMBL/GenBank/DDBJ databases">
        <title>An insight into the sialome of Amazonian anophelines.</title>
        <authorList>
            <person name="Ribeiro J.M."/>
            <person name="Scarpassa V."/>
            <person name="Calvo E."/>
        </authorList>
    </citation>
    <scope>NUCLEOTIDE SEQUENCE</scope>
</reference>
<sequence length="157" mass="16516">MQIGGRRCIILLFITIITISAGSGLSSISPHLQEGGKAIVSRSSTSASDRDHGGRKWGRGNNNNGPHFLQSPNGLDRKASEKEGGVLVCTNRGGSGARVKGSRASAANRIGHFVAPPPPRSNGVKQRAERPFSLAGKGIERRAVCYRMRPLVGSSGC</sequence>
<feature type="chain" id="PRO_5014915139" evidence="2">
    <location>
        <begin position="25"/>
        <end position="157"/>
    </location>
</feature>
<evidence type="ECO:0000313" key="3">
    <source>
        <dbReference type="EMBL" id="MBW71466.1"/>
    </source>
</evidence>
<name>A0A2M4D1P5_ANODA</name>
<keyword evidence="2" id="KW-0732">Signal</keyword>
<evidence type="ECO:0000256" key="2">
    <source>
        <dbReference type="SAM" id="SignalP"/>
    </source>
</evidence>
<accession>A0A2M4D1P5</accession>
<dbReference type="EMBL" id="GGFL01007288">
    <property type="protein sequence ID" value="MBW71466.1"/>
    <property type="molecule type" value="Transcribed_RNA"/>
</dbReference>
<protein>
    <submittedName>
        <fullName evidence="3">Putative secreted protein</fullName>
    </submittedName>
</protein>
<proteinExistence type="predicted"/>
<feature type="signal peptide" evidence="2">
    <location>
        <begin position="1"/>
        <end position="24"/>
    </location>
</feature>
<organism evidence="3">
    <name type="scientific">Anopheles darlingi</name>
    <name type="common">Mosquito</name>
    <dbReference type="NCBI Taxonomy" id="43151"/>
    <lineage>
        <taxon>Eukaryota</taxon>
        <taxon>Metazoa</taxon>
        <taxon>Ecdysozoa</taxon>
        <taxon>Arthropoda</taxon>
        <taxon>Hexapoda</taxon>
        <taxon>Insecta</taxon>
        <taxon>Pterygota</taxon>
        <taxon>Neoptera</taxon>
        <taxon>Endopterygota</taxon>
        <taxon>Diptera</taxon>
        <taxon>Nematocera</taxon>
        <taxon>Culicoidea</taxon>
        <taxon>Culicidae</taxon>
        <taxon>Anophelinae</taxon>
        <taxon>Anopheles</taxon>
    </lineage>
</organism>
<feature type="region of interest" description="Disordered" evidence="1">
    <location>
        <begin position="36"/>
        <end position="81"/>
    </location>
</feature>
<evidence type="ECO:0000256" key="1">
    <source>
        <dbReference type="SAM" id="MobiDB-lite"/>
    </source>
</evidence>
<dbReference type="AlphaFoldDB" id="A0A2M4D1P5"/>